<dbReference type="AlphaFoldDB" id="A0ABD3SL25"/>
<sequence length="135" mass="16155">MIKLYIFPKFFFRVTQLFLFHYNSRKRLISFLVLRFETQMFCSENSQHLLYGGDYEKDQDLAVAAFQKRRHRVEEVSRPLFRMKNAKLEQKVCLLFFLSHIDAALLSCLHQICMPFVCHKQCATALEAMMDLYEE</sequence>
<proteinExistence type="predicted"/>
<evidence type="ECO:0000313" key="1">
    <source>
        <dbReference type="EMBL" id="KAL3824968.1"/>
    </source>
</evidence>
<protein>
    <submittedName>
        <fullName evidence="1">Uncharacterized protein</fullName>
    </submittedName>
</protein>
<reference evidence="1 2" key="1">
    <citation type="submission" date="2024-12" db="EMBL/GenBank/DDBJ databases">
        <title>The unique morphological basis and parallel evolutionary history of personate flowers in Penstemon.</title>
        <authorList>
            <person name="Depatie T.H."/>
            <person name="Wessinger C.A."/>
        </authorList>
    </citation>
    <scope>NUCLEOTIDE SEQUENCE [LARGE SCALE GENOMIC DNA]</scope>
    <source>
        <strain evidence="1">WTNN_2</strain>
        <tissue evidence="1">Leaf</tissue>
    </source>
</reference>
<gene>
    <name evidence="1" type="ORF">ACJIZ3_020997</name>
</gene>
<keyword evidence="2" id="KW-1185">Reference proteome</keyword>
<accession>A0ABD3SL25</accession>
<dbReference type="EMBL" id="JBJXBP010000006">
    <property type="protein sequence ID" value="KAL3824968.1"/>
    <property type="molecule type" value="Genomic_DNA"/>
</dbReference>
<name>A0ABD3SL25_9LAMI</name>
<evidence type="ECO:0000313" key="2">
    <source>
        <dbReference type="Proteomes" id="UP001634393"/>
    </source>
</evidence>
<organism evidence="1 2">
    <name type="scientific">Penstemon smallii</name>
    <dbReference type="NCBI Taxonomy" id="265156"/>
    <lineage>
        <taxon>Eukaryota</taxon>
        <taxon>Viridiplantae</taxon>
        <taxon>Streptophyta</taxon>
        <taxon>Embryophyta</taxon>
        <taxon>Tracheophyta</taxon>
        <taxon>Spermatophyta</taxon>
        <taxon>Magnoliopsida</taxon>
        <taxon>eudicotyledons</taxon>
        <taxon>Gunneridae</taxon>
        <taxon>Pentapetalae</taxon>
        <taxon>asterids</taxon>
        <taxon>lamiids</taxon>
        <taxon>Lamiales</taxon>
        <taxon>Plantaginaceae</taxon>
        <taxon>Cheloneae</taxon>
        <taxon>Penstemon</taxon>
    </lineage>
</organism>
<dbReference type="Proteomes" id="UP001634393">
    <property type="component" value="Unassembled WGS sequence"/>
</dbReference>
<comment type="caution">
    <text evidence="1">The sequence shown here is derived from an EMBL/GenBank/DDBJ whole genome shotgun (WGS) entry which is preliminary data.</text>
</comment>